<dbReference type="CDD" id="cd00075">
    <property type="entry name" value="HATPase"/>
    <property type="match status" value="1"/>
</dbReference>
<dbReference type="InterPro" id="IPR005467">
    <property type="entry name" value="His_kinase_dom"/>
</dbReference>
<dbReference type="KEGG" id="mgk:FSB76_05625"/>
<accession>A0A5B8VVK6</accession>
<keyword evidence="3" id="KW-0597">Phosphoprotein</keyword>
<dbReference type="Pfam" id="PF00512">
    <property type="entry name" value="HisKA"/>
    <property type="match status" value="1"/>
</dbReference>
<evidence type="ECO:0000313" key="11">
    <source>
        <dbReference type="EMBL" id="QEC75449.1"/>
    </source>
</evidence>
<feature type="signal peptide" evidence="9">
    <location>
        <begin position="1"/>
        <end position="31"/>
    </location>
</feature>
<dbReference type="Pfam" id="PF13424">
    <property type="entry name" value="TPR_12"/>
    <property type="match status" value="1"/>
</dbReference>
<dbReference type="InterPro" id="IPR011990">
    <property type="entry name" value="TPR-like_helical_dom_sf"/>
</dbReference>
<evidence type="ECO:0000256" key="6">
    <source>
        <dbReference type="ARBA" id="ARBA00023012"/>
    </source>
</evidence>
<feature type="chain" id="PRO_5023096854" description="histidine kinase" evidence="9">
    <location>
        <begin position="32"/>
        <end position="746"/>
    </location>
</feature>
<keyword evidence="8" id="KW-1133">Transmembrane helix</keyword>
<feature type="repeat" description="TPR" evidence="7">
    <location>
        <begin position="138"/>
        <end position="171"/>
    </location>
</feature>
<dbReference type="InterPro" id="IPR036097">
    <property type="entry name" value="HisK_dim/P_sf"/>
</dbReference>
<dbReference type="InterPro" id="IPR036890">
    <property type="entry name" value="HATPase_C_sf"/>
</dbReference>
<name>A0A5B8VVK6_9SPHI</name>
<keyword evidence="12" id="KW-1185">Reference proteome</keyword>
<dbReference type="InterPro" id="IPR003594">
    <property type="entry name" value="HATPase_dom"/>
</dbReference>
<dbReference type="RefSeq" id="WP_147052595.1">
    <property type="nucleotide sequence ID" value="NZ_CP042437.1"/>
</dbReference>
<dbReference type="AlphaFoldDB" id="A0A5B8VVK6"/>
<evidence type="ECO:0000256" key="2">
    <source>
        <dbReference type="ARBA" id="ARBA00012438"/>
    </source>
</evidence>
<evidence type="ECO:0000256" key="5">
    <source>
        <dbReference type="ARBA" id="ARBA00022777"/>
    </source>
</evidence>
<dbReference type="InterPro" id="IPR004358">
    <property type="entry name" value="Sig_transdc_His_kin-like_C"/>
</dbReference>
<dbReference type="EMBL" id="CP042437">
    <property type="protein sequence ID" value="QEC75449.1"/>
    <property type="molecule type" value="Genomic_DNA"/>
</dbReference>
<sequence length="746" mass="84159">MRFKKHIAGNHGTRGLISAFFLLFSSLQAFAKSHPEVDSIKNLLLPASEYQKNPDTATINKLNKIASGYFKSNPDSAYYYGKKSVELSRKIKYPEGIADGLLETGHVSYFKGNTKQAKQNFDEAIAIFKSLHNDRGLSKAYISYGRMYNQLAEYKLALDYLDKARLICLRNQDEPVLTDCYKNIGITYFSKGQLSNALDFYYKGLFIALKNNYVTTSAEIYNDIGVVLQNMEVFPNALEYFKKAIQVFEATNNKQAVGTINENIGEVLLAQHKYDEAILYLTKSLKTAKQQDDKDGLSSVYTDLGMCYAHKSQILLAKSYLDTSLQIATKYQIVYNQAYALNGYATMYNLLSDYKNAYKYAVGGQAQAIKLGNISVRSNSALQLNKAMAGLGKYEEANRMLNEYINLKNQINDNESIQKLTSYNYELGFAEKKRQLAQQQRERDLIYQQKIKSQRLVNAIFSIIIAAMIVTVGIYYRQKRKQQKINALLEDRNSEILKQKTNIDDQAEKLNDLNVLKDRLISILAHDLRAPLSTLRGLFSLLQDDSISHEELLEMIPGVLKKLEYTSDFLDTLLFWINSQMENFEASVKNFSIKGLVSLEIETYHEQAELKGINLLDSIPGNLSAWADPNSVRIVIRNLITNALKFCREGDTIEISATMEDNKRIIVKVKDTGVGMSADQRDKLFKGKVNSKMGTKNESGTGMGMLFCKDLVEKCHGKIWVTSEPGVGTEFMFTLPAVAVAASAEI</sequence>
<proteinExistence type="predicted"/>
<feature type="repeat" description="TPR" evidence="7">
    <location>
        <begin position="178"/>
        <end position="211"/>
    </location>
</feature>
<dbReference type="SMART" id="SM00028">
    <property type="entry name" value="TPR"/>
    <property type="match status" value="6"/>
</dbReference>
<dbReference type="Gene3D" id="1.25.40.10">
    <property type="entry name" value="Tetratricopeptide repeat domain"/>
    <property type="match status" value="2"/>
</dbReference>
<keyword evidence="8" id="KW-0812">Transmembrane</keyword>
<dbReference type="SMART" id="SM00388">
    <property type="entry name" value="HisKA"/>
    <property type="match status" value="1"/>
</dbReference>
<dbReference type="Pfam" id="PF02518">
    <property type="entry name" value="HATPase_c"/>
    <property type="match status" value="1"/>
</dbReference>
<dbReference type="SUPFAM" id="SSF47384">
    <property type="entry name" value="Homodimeric domain of signal transducing histidine kinase"/>
    <property type="match status" value="1"/>
</dbReference>
<keyword evidence="4" id="KW-0808">Transferase</keyword>
<evidence type="ECO:0000256" key="7">
    <source>
        <dbReference type="PROSITE-ProRule" id="PRU00339"/>
    </source>
</evidence>
<dbReference type="SMART" id="SM00387">
    <property type="entry name" value="HATPase_c"/>
    <property type="match status" value="1"/>
</dbReference>
<dbReference type="PANTHER" id="PTHR43711">
    <property type="entry name" value="TWO-COMPONENT HISTIDINE KINASE"/>
    <property type="match status" value="1"/>
</dbReference>
<feature type="domain" description="Histidine kinase" evidence="10">
    <location>
        <begin position="523"/>
        <end position="739"/>
    </location>
</feature>
<dbReference type="SUPFAM" id="SSF55874">
    <property type="entry name" value="ATPase domain of HSP90 chaperone/DNA topoisomerase II/histidine kinase"/>
    <property type="match status" value="1"/>
</dbReference>
<dbReference type="Gene3D" id="3.30.565.10">
    <property type="entry name" value="Histidine kinase-like ATPase, C-terminal domain"/>
    <property type="match status" value="1"/>
</dbReference>
<evidence type="ECO:0000256" key="4">
    <source>
        <dbReference type="ARBA" id="ARBA00022679"/>
    </source>
</evidence>
<keyword evidence="7" id="KW-0802">TPR repeat</keyword>
<gene>
    <name evidence="11" type="ORF">FSB76_05625</name>
</gene>
<keyword evidence="5" id="KW-0418">Kinase</keyword>
<evidence type="ECO:0000256" key="1">
    <source>
        <dbReference type="ARBA" id="ARBA00000085"/>
    </source>
</evidence>
<evidence type="ECO:0000256" key="9">
    <source>
        <dbReference type="SAM" id="SignalP"/>
    </source>
</evidence>
<dbReference type="PANTHER" id="PTHR43711:SF1">
    <property type="entry name" value="HISTIDINE KINASE 1"/>
    <property type="match status" value="1"/>
</dbReference>
<dbReference type="SUPFAM" id="SSF48452">
    <property type="entry name" value="TPR-like"/>
    <property type="match status" value="2"/>
</dbReference>
<dbReference type="Gene3D" id="1.10.287.130">
    <property type="match status" value="1"/>
</dbReference>
<protein>
    <recommendedName>
        <fullName evidence="2">histidine kinase</fullName>
        <ecNumber evidence="2">2.7.13.3</ecNumber>
    </recommendedName>
</protein>
<evidence type="ECO:0000259" key="10">
    <source>
        <dbReference type="PROSITE" id="PS50109"/>
    </source>
</evidence>
<dbReference type="PROSITE" id="PS50109">
    <property type="entry name" value="HIS_KIN"/>
    <property type="match status" value="1"/>
</dbReference>
<dbReference type="PROSITE" id="PS50005">
    <property type="entry name" value="TPR"/>
    <property type="match status" value="3"/>
</dbReference>
<dbReference type="InterPro" id="IPR019734">
    <property type="entry name" value="TPR_rpt"/>
</dbReference>
<dbReference type="OrthoDB" id="9810447at2"/>
<keyword evidence="9" id="KW-0732">Signal</keyword>
<dbReference type="InterPro" id="IPR003661">
    <property type="entry name" value="HisK_dim/P_dom"/>
</dbReference>
<dbReference type="CDD" id="cd00082">
    <property type="entry name" value="HisKA"/>
    <property type="match status" value="1"/>
</dbReference>
<dbReference type="GO" id="GO:0000155">
    <property type="term" value="F:phosphorelay sensor kinase activity"/>
    <property type="evidence" value="ECO:0007669"/>
    <property type="project" value="InterPro"/>
</dbReference>
<comment type="catalytic activity">
    <reaction evidence="1">
        <text>ATP + protein L-histidine = ADP + protein N-phospho-L-histidine.</text>
        <dbReference type="EC" id="2.7.13.3"/>
    </reaction>
</comment>
<dbReference type="PRINTS" id="PR00344">
    <property type="entry name" value="BCTRLSENSOR"/>
</dbReference>
<dbReference type="Proteomes" id="UP000321362">
    <property type="component" value="Chromosome"/>
</dbReference>
<evidence type="ECO:0000313" key="12">
    <source>
        <dbReference type="Proteomes" id="UP000321362"/>
    </source>
</evidence>
<keyword evidence="6" id="KW-0902">Two-component regulatory system</keyword>
<feature type="repeat" description="TPR" evidence="7">
    <location>
        <begin position="218"/>
        <end position="251"/>
    </location>
</feature>
<reference evidence="11 12" key="1">
    <citation type="journal article" date="2013" name="J. Microbiol.">
        <title>Mucilaginibacter ginsenosidivorax sp. nov., with ginsenoside converting activity isolated from sediment.</title>
        <authorList>
            <person name="Kim J.K."/>
            <person name="Choi T.E."/>
            <person name="Liu Q.M."/>
            <person name="Park H.Y."/>
            <person name="Yi T.H."/>
            <person name="Yoon M.H."/>
            <person name="Kim S.C."/>
            <person name="Im W.T."/>
        </authorList>
    </citation>
    <scope>NUCLEOTIDE SEQUENCE [LARGE SCALE GENOMIC DNA]</scope>
    <source>
        <strain evidence="11 12">KHI28</strain>
    </source>
</reference>
<dbReference type="EC" id="2.7.13.3" evidence="2"/>
<keyword evidence="8" id="KW-0472">Membrane</keyword>
<dbReference type="InterPro" id="IPR050736">
    <property type="entry name" value="Sensor_HK_Regulatory"/>
</dbReference>
<organism evidence="11 12">
    <name type="scientific">Mucilaginibacter ginsenosidivorax</name>
    <dbReference type="NCBI Taxonomy" id="862126"/>
    <lineage>
        <taxon>Bacteria</taxon>
        <taxon>Pseudomonadati</taxon>
        <taxon>Bacteroidota</taxon>
        <taxon>Sphingobacteriia</taxon>
        <taxon>Sphingobacteriales</taxon>
        <taxon>Sphingobacteriaceae</taxon>
        <taxon>Mucilaginibacter</taxon>
    </lineage>
</organism>
<evidence type="ECO:0000256" key="3">
    <source>
        <dbReference type="ARBA" id="ARBA00022553"/>
    </source>
</evidence>
<feature type="transmembrane region" description="Helical" evidence="8">
    <location>
        <begin position="456"/>
        <end position="476"/>
    </location>
</feature>
<evidence type="ECO:0000256" key="8">
    <source>
        <dbReference type="SAM" id="Phobius"/>
    </source>
</evidence>